<evidence type="ECO:0000313" key="2">
    <source>
        <dbReference type="EMBL" id="GAY67512.1"/>
    </source>
</evidence>
<dbReference type="EMBL" id="BDQV01000715">
    <property type="protein sequence ID" value="GAY67512.1"/>
    <property type="molecule type" value="Genomic_DNA"/>
</dbReference>
<accession>A0A2H5QSB7</accession>
<feature type="compositionally biased region" description="Basic and acidic residues" evidence="1">
    <location>
        <begin position="40"/>
        <end position="49"/>
    </location>
</feature>
<feature type="region of interest" description="Disordered" evidence="1">
    <location>
        <begin position="19"/>
        <end position="86"/>
    </location>
</feature>
<evidence type="ECO:0000256" key="1">
    <source>
        <dbReference type="SAM" id="MobiDB-lite"/>
    </source>
</evidence>
<evidence type="ECO:0000313" key="3">
    <source>
        <dbReference type="Proteomes" id="UP000236630"/>
    </source>
</evidence>
<organism evidence="2 3">
    <name type="scientific">Citrus unshiu</name>
    <name type="common">Satsuma mandarin</name>
    <name type="synonym">Citrus nobilis var. unshiu</name>
    <dbReference type="NCBI Taxonomy" id="55188"/>
    <lineage>
        <taxon>Eukaryota</taxon>
        <taxon>Viridiplantae</taxon>
        <taxon>Streptophyta</taxon>
        <taxon>Embryophyta</taxon>
        <taxon>Tracheophyta</taxon>
        <taxon>Spermatophyta</taxon>
        <taxon>Magnoliopsida</taxon>
        <taxon>eudicotyledons</taxon>
        <taxon>Gunneridae</taxon>
        <taxon>Pentapetalae</taxon>
        <taxon>rosids</taxon>
        <taxon>malvids</taxon>
        <taxon>Sapindales</taxon>
        <taxon>Rutaceae</taxon>
        <taxon>Aurantioideae</taxon>
        <taxon>Citrus</taxon>
    </lineage>
</organism>
<keyword evidence="3" id="KW-1185">Reference proteome</keyword>
<sequence>MKRTYRFSIVINRVTVVQRNEQSNRNRSQSTQITDQNQSRNRDRSDLFKRPHSRISPYKHRRPHERAVSGGPARPPTKHLNSTSPE</sequence>
<protein>
    <submittedName>
        <fullName evidence="2">Uncharacterized protein</fullName>
    </submittedName>
</protein>
<dbReference type="AlphaFoldDB" id="A0A2H5QSB7"/>
<feature type="compositionally biased region" description="Polar residues" evidence="1">
    <location>
        <begin position="19"/>
        <end position="39"/>
    </location>
</feature>
<name>A0A2H5QSB7_CITUN</name>
<feature type="compositionally biased region" description="Basic residues" evidence="1">
    <location>
        <begin position="50"/>
        <end position="64"/>
    </location>
</feature>
<proteinExistence type="predicted"/>
<dbReference type="Proteomes" id="UP000236630">
    <property type="component" value="Unassembled WGS sequence"/>
</dbReference>
<comment type="caution">
    <text evidence="2">The sequence shown here is derived from an EMBL/GenBank/DDBJ whole genome shotgun (WGS) entry which is preliminary data.</text>
</comment>
<reference evidence="2 3" key="1">
    <citation type="journal article" date="2017" name="Front. Genet.">
        <title>Draft sequencing of the heterozygous diploid genome of Satsuma (Citrus unshiu Marc.) using a hybrid assembly approach.</title>
        <authorList>
            <person name="Shimizu T."/>
            <person name="Tanizawa Y."/>
            <person name="Mochizuki T."/>
            <person name="Nagasaki H."/>
            <person name="Yoshioka T."/>
            <person name="Toyoda A."/>
            <person name="Fujiyama A."/>
            <person name="Kaminuma E."/>
            <person name="Nakamura Y."/>
        </authorList>
    </citation>
    <scope>NUCLEOTIDE SEQUENCE [LARGE SCALE GENOMIC DNA]</scope>
    <source>
        <strain evidence="3">cv. Miyagawa wase</strain>
    </source>
</reference>
<gene>
    <name evidence="2" type="ORF">CUMW_257090</name>
</gene>